<dbReference type="InterPro" id="IPR036397">
    <property type="entry name" value="RNaseH_sf"/>
</dbReference>
<accession>A0ABP4W830</accession>
<dbReference type="Gene3D" id="3.30.420.10">
    <property type="entry name" value="Ribonuclease H-like superfamily/Ribonuclease H"/>
    <property type="match status" value="1"/>
</dbReference>
<dbReference type="Pfam" id="PF13936">
    <property type="entry name" value="HTH_38"/>
    <property type="match status" value="1"/>
</dbReference>
<evidence type="ECO:0000313" key="3">
    <source>
        <dbReference type="EMBL" id="GAA1748835.1"/>
    </source>
</evidence>
<comment type="caution">
    <text evidence="3">The sequence shown here is derived from an EMBL/GenBank/DDBJ whole genome shotgun (WGS) entry which is preliminary data.</text>
</comment>
<keyword evidence="4" id="KW-1185">Reference proteome</keyword>
<proteinExistence type="predicted"/>
<dbReference type="Pfam" id="PF00665">
    <property type="entry name" value="rve"/>
    <property type="match status" value="1"/>
</dbReference>
<dbReference type="SUPFAM" id="SSF53098">
    <property type="entry name" value="Ribonuclease H-like"/>
    <property type="match status" value="1"/>
</dbReference>
<dbReference type="NCBIfam" id="NF033563">
    <property type="entry name" value="transpos_IS30"/>
    <property type="match status" value="1"/>
</dbReference>
<organism evidence="3 4">
    <name type="scientific">Nostocoides vanveenii</name>
    <dbReference type="NCBI Taxonomy" id="330835"/>
    <lineage>
        <taxon>Bacteria</taxon>
        <taxon>Bacillati</taxon>
        <taxon>Actinomycetota</taxon>
        <taxon>Actinomycetes</taxon>
        <taxon>Micrococcales</taxon>
        <taxon>Intrasporangiaceae</taxon>
        <taxon>Nostocoides</taxon>
    </lineage>
</organism>
<evidence type="ECO:0000313" key="4">
    <source>
        <dbReference type="Proteomes" id="UP001501475"/>
    </source>
</evidence>
<sequence>MEDAVAGTRRMLTASDRAEIATGLKAGWTATQIAKSIGRVTSVVTREIARNSTKTRGYQMVAADVAAEKRRSRPQARKVEMDAVLKTRVLADLKQSRTPRQIAGRLTLEANDASVELMKGSTPAEGKTVSHEAIYQFIYAMPRGELVKNGIFLRRKQTRRRPRKAAGQRGAPIIGMVSIDERDPEAVDRRVPGHWGGDLIIGKNGKSAAVTLVERTSRYLAILALPEGKDSAGVADVLIDHCTELPAMMRKSLTWDQGSEMARHAALTLATDLPVYFADPHAPWQRPSNENTNGLIREYLPKGEVIPTHQPYLTAIAEELNERPRASLGYLTPRESFEPESLTRCHDGLTPPWGFVGEGVDDFGHAYGNSFEAGGAWRAVNGQDIGGCSVLRNEYAWRMLRPQR</sequence>
<dbReference type="InterPro" id="IPR053392">
    <property type="entry name" value="Transposase_IS30-like"/>
</dbReference>
<evidence type="ECO:0000259" key="2">
    <source>
        <dbReference type="PROSITE" id="PS50994"/>
    </source>
</evidence>
<dbReference type="PANTHER" id="PTHR10948">
    <property type="entry name" value="TRANSPOSASE"/>
    <property type="match status" value="1"/>
</dbReference>
<feature type="domain" description="Integrase catalytic" evidence="2">
    <location>
        <begin position="188"/>
        <end position="341"/>
    </location>
</feature>
<keyword evidence="1" id="KW-0233">DNA recombination</keyword>
<reference evidence="4" key="1">
    <citation type="journal article" date="2019" name="Int. J. Syst. Evol. Microbiol.">
        <title>The Global Catalogue of Microorganisms (GCM) 10K type strain sequencing project: providing services to taxonomists for standard genome sequencing and annotation.</title>
        <authorList>
            <consortium name="The Broad Institute Genomics Platform"/>
            <consortium name="The Broad Institute Genome Sequencing Center for Infectious Disease"/>
            <person name="Wu L."/>
            <person name="Ma J."/>
        </authorList>
    </citation>
    <scope>NUCLEOTIDE SEQUENCE [LARGE SCALE GENOMIC DNA]</scope>
    <source>
        <strain evidence="4">JCM 15591</strain>
    </source>
</reference>
<dbReference type="InterPro" id="IPR025246">
    <property type="entry name" value="IS30-like_HTH"/>
</dbReference>
<dbReference type="InterPro" id="IPR012337">
    <property type="entry name" value="RNaseH-like_sf"/>
</dbReference>
<name>A0ABP4W830_9MICO</name>
<gene>
    <name evidence="3" type="ORF">GCM10009810_06660</name>
</gene>
<evidence type="ECO:0000256" key="1">
    <source>
        <dbReference type="ARBA" id="ARBA00023172"/>
    </source>
</evidence>
<dbReference type="InterPro" id="IPR001584">
    <property type="entry name" value="Integrase_cat-core"/>
</dbReference>
<dbReference type="InterPro" id="IPR051917">
    <property type="entry name" value="Transposase-Integrase"/>
</dbReference>
<dbReference type="EMBL" id="BAAAPN010000017">
    <property type="protein sequence ID" value="GAA1748835.1"/>
    <property type="molecule type" value="Genomic_DNA"/>
</dbReference>
<dbReference type="Proteomes" id="UP001501475">
    <property type="component" value="Unassembled WGS sequence"/>
</dbReference>
<dbReference type="PROSITE" id="PS50994">
    <property type="entry name" value="INTEGRASE"/>
    <property type="match status" value="1"/>
</dbReference>
<dbReference type="PANTHER" id="PTHR10948:SF23">
    <property type="entry name" value="TRANSPOSASE INSI FOR INSERTION SEQUENCE ELEMENT IS30A-RELATED"/>
    <property type="match status" value="1"/>
</dbReference>
<protein>
    <submittedName>
        <fullName evidence="3">IS30 family transposase</fullName>
    </submittedName>
</protein>